<dbReference type="OrthoDB" id="361440at2"/>
<dbReference type="STRING" id="1121420.SAMN02746098_05142"/>
<dbReference type="InterPro" id="IPR035093">
    <property type="entry name" value="RelE/ParE_toxin_dom_sf"/>
</dbReference>
<sequence>MSTYSVHISELAERDLKEIGRYIAEEFLEPTIALKLVDKIGDAALGLEEMPQRNALVADKRLSTLGMRKLLVDNHIIFYDISEKEKTVMVIRILYGRRDWLTLL</sequence>
<dbReference type="Gene3D" id="3.30.2310.20">
    <property type="entry name" value="RelE-like"/>
    <property type="match status" value="1"/>
</dbReference>
<gene>
    <name evidence="2" type="ORF">SAMN02746098_05142</name>
</gene>
<organism evidence="2 3">
    <name type="scientific">Desulfosporosinus lacus DSM 15449</name>
    <dbReference type="NCBI Taxonomy" id="1121420"/>
    <lineage>
        <taxon>Bacteria</taxon>
        <taxon>Bacillati</taxon>
        <taxon>Bacillota</taxon>
        <taxon>Clostridia</taxon>
        <taxon>Eubacteriales</taxon>
        <taxon>Desulfitobacteriaceae</taxon>
        <taxon>Desulfosporosinus</taxon>
    </lineage>
</organism>
<keyword evidence="1" id="KW-1277">Toxin-antitoxin system</keyword>
<dbReference type="Pfam" id="PF05016">
    <property type="entry name" value="ParE_toxin"/>
    <property type="match status" value="1"/>
</dbReference>
<evidence type="ECO:0000313" key="2">
    <source>
        <dbReference type="EMBL" id="SHJ09025.1"/>
    </source>
</evidence>
<evidence type="ECO:0000256" key="1">
    <source>
        <dbReference type="ARBA" id="ARBA00022649"/>
    </source>
</evidence>
<protein>
    <submittedName>
        <fullName evidence="2">Plasmid stabilization system protein ParE</fullName>
    </submittedName>
</protein>
<dbReference type="EMBL" id="FQXJ01000037">
    <property type="protein sequence ID" value="SHJ09025.1"/>
    <property type="molecule type" value="Genomic_DNA"/>
</dbReference>
<name>A0A1M6GGF9_9FIRM</name>
<proteinExistence type="predicted"/>
<dbReference type="AlphaFoldDB" id="A0A1M6GGF9"/>
<reference evidence="3" key="1">
    <citation type="submission" date="2016-11" db="EMBL/GenBank/DDBJ databases">
        <authorList>
            <person name="Varghese N."/>
            <person name="Submissions S."/>
        </authorList>
    </citation>
    <scope>NUCLEOTIDE SEQUENCE [LARGE SCALE GENOMIC DNA]</scope>
    <source>
        <strain evidence="3">DSM 15449</strain>
    </source>
</reference>
<dbReference type="InterPro" id="IPR007712">
    <property type="entry name" value="RelE/ParE_toxin"/>
</dbReference>
<dbReference type="SUPFAM" id="SSF143011">
    <property type="entry name" value="RelE-like"/>
    <property type="match status" value="1"/>
</dbReference>
<accession>A0A1M6GGF9</accession>
<evidence type="ECO:0000313" key="3">
    <source>
        <dbReference type="Proteomes" id="UP000183954"/>
    </source>
</evidence>
<keyword evidence="3" id="KW-1185">Reference proteome</keyword>
<dbReference type="Proteomes" id="UP000183954">
    <property type="component" value="Unassembled WGS sequence"/>
</dbReference>
<dbReference type="RefSeq" id="WP_073033314.1">
    <property type="nucleotide sequence ID" value="NZ_FQXJ01000037.1"/>
</dbReference>